<feature type="compositionally biased region" description="Basic residues" evidence="1">
    <location>
        <begin position="30"/>
        <end position="43"/>
    </location>
</feature>
<evidence type="ECO:0000313" key="2">
    <source>
        <dbReference type="EMBL" id="KAB2612699.1"/>
    </source>
</evidence>
<organism evidence="2 3">
    <name type="scientific">Pyrus ussuriensis x Pyrus communis</name>
    <dbReference type="NCBI Taxonomy" id="2448454"/>
    <lineage>
        <taxon>Eukaryota</taxon>
        <taxon>Viridiplantae</taxon>
        <taxon>Streptophyta</taxon>
        <taxon>Embryophyta</taxon>
        <taxon>Tracheophyta</taxon>
        <taxon>Spermatophyta</taxon>
        <taxon>Magnoliopsida</taxon>
        <taxon>eudicotyledons</taxon>
        <taxon>Gunneridae</taxon>
        <taxon>Pentapetalae</taxon>
        <taxon>rosids</taxon>
        <taxon>fabids</taxon>
        <taxon>Rosales</taxon>
        <taxon>Rosaceae</taxon>
        <taxon>Amygdaloideae</taxon>
        <taxon>Maleae</taxon>
        <taxon>Pyrus</taxon>
    </lineage>
</organism>
<reference evidence="2 3" key="1">
    <citation type="submission" date="2019-09" db="EMBL/GenBank/DDBJ databases">
        <authorList>
            <person name="Ou C."/>
        </authorList>
    </citation>
    <scope>NUCLEOTIDE SEQUENCE [LARGE SCALE GENOMIC DNA]</scope>
    <source>
        <strain evidence="2">S2</strain>
        <tissue evidence="2">Leaf</tissue>
    </source>
</reference>
<dbReference type="EMBL" id="SMOL01000458">
    <property type="protein sequence ID" value="KAB2612699.1"/>
    <property type="molecule type" value="Genomic_DNA"/>
</dbReference>
<evidence type="ECO:0000256" key="1">
    <source>
        <dbReference type="SAM" id="MobiDB-lite"/>
    </source>
</evidence>
<reference evidence="3" key="2">
    <citation type="submission" date="2019-10" db="EMBL/GenBank/DDBJ databases">
        <title>A de novo genome assembly of a pear dwarfing rootstock.</title>
        <authorList>
            <person name="Wang F."/>
            <person name="Wang J."/>
            <person name="Li S."/>
            <person name="Zhang Y."/>
            <person name="Fang M."/>
            <person name="Ma L."/>
            <person name="Zhao Y."/>
            <person name="Jiang S."/>
        </authorList>
    </citation>
    <scope>NUCLEOTIDE SEQUENCE [LARGE SCALE GENOMIC DNA]</scope>
</reference>
<proteinExistence type="predicted"/>
<name>A0A5N5GB77_9ROSA</name>
<sequence length="148" mass="16973">MDNAKQIKELVEQRSEDDDDDFVDPPLKGPKAKKAKASKKLVLQHKDPEEDETVGGPKQVAKKDECQKGDVDDEMISVQQQEEDDDERTISDVLMTKLARKGNFEPFRAFLGLLWITCIWSKVDGRICSQKRLGTCYESEKESSRQRR</sequence>
<feature type="compositionally biased region" description="Basic and acidic residues" evidence="1">
    <location>
        <begin position="61"/>
        <end position="70"/>
    </location>
</feature>
<protein>
    <submittedName>
        <fullName evidence="2">S ribonuclease</fullName>
    </submittedName>
</protein>
<dbReference type="Proteomes" id="UP000327157">
    <property type="component" value="Chromosome 9"/>
</dbReference>
<comment type="caution">
    <text evidence="2">The sequence shown here is derived from an EMBL/GenBank/DDBJ whole genome shotgun (WGS) entry which is preliminary data.</text>
</comment>
<dbReference type="AlphaFoldDB" id="A0A5N5GB77"/>
<reference evidence="2 3" key="3">
    <citation type="submission" date="2019-11" db="EMBL/GenBank/DDBJ databases">
        <title>A de novo genome assembly of a pear dwarfing rootstock.</title>
        <authorList>
            <person name="Wang F."/>
            <person name="Wang J."/>
            <person name="Li S."/>
            <person name="Zhang Y."/>
            <person name="Fang M."/>
            <person name="Ma L."/>
            <person name="Zhao Y."/>
            <person name="Jiang S."/>
        </authorList>
    </citation>
    <scope>NUCLEOTIDE SEQUENCE [LARGE SCALE GENOMIC DNA]</scope>
    <source>
        <strain evidence="2">S2</strain>
        <tissue evidence="2">Leaf</tissue>
    </source>
</reference>
<gene>
    <name evidence="2" type="ORF">D8674_035015</name>
</gene>
<feature type="region of interest" description="Disordered" evidence="1">
    <location>
        <begin position="1"/>
        <end position="72"/>
    </location>
</feature>
<keyword evidence="3" id="KW-1185">Reference proteome</keyword>
<accession>A0A5N5GB77</accession>
<feature type="compositionally biased region" description="Basic and acidic residues" evidence="1">
    <location>
        <begin position="1"/>
        <end position="14"/>
    </location>
</feature>
<evidence type="ECO:0000313" key="3">
    <source>
        <dbReference type="Proteomes" id="UP000327157"/>
    </source>
</evidence>